<dbReference type="Pfam" id="PF01344">
    <property type="entry name" value="Kelch_1"/>
    <property type="match status" value="3"/>
</dbReference>
<proteinExistence type="predicted"/>
<reference evidence="4" key="1">
    <citation type="submission" date="2020-01" db="EMBL/GenBank/DDBJ databases">
        <title>'Steroidobacter agaridevorans' sp. nov., agar-degrading bacteria isolated from rhizosphere soils.</title>
        <authorList>
            <person name="Ikenaga M."/>
            <person name="Kataoka M."/>
            <person name="Murouchi A."/>
            <person name="Katsuragi S."/>
            <person name="Sakai M."/>
        </authorList>
    </citation>
    <scope>NUCLEOTIDE SEQUENCE [LARGE SCALE GENOMIC DNA]</scope>
    <source>
        <strain evidence="4">YU21-B</strain>
    </source>
</reference>
<dbReference type="Gene3D" id="2.120.10.80">
    <property type="entry name" value="Kelch-type beta propeller"/>
    <property type="match status" value="2"/>
</dbReference>
<dbReference type="PANTHER" id="PTHR46344">
    <property type="entry name" value="OS02G0202900 PROTEIN"/>
    <property type="match status" value="1"/>
</dbReference>
<dbReference type="SUPFAM" id="SSF117281">
    <property type="entry name" value="Kelch motif"/>
    <property type="match status" value="2"/>
</dbReference>
<dbReference type="AlphaFoldDB" id="A0A829YF88"/>
<dbReference type="SMART" id="SM00612">
    <property type="entry name" value="Kelch"/>
    <property type="match status" value="3"/>
</dbReference>
<dbReference type="EMBL" id="BLJN01000003">
    <property type="protein sequence ID" value="GFE81870.1"/>
    <property type="molecule type" value="Genomic_DNA"/>
</dbReference>
<keyword evidence="1" id="KW-0880">Kelch repeat</keyword>
<organism evidence="3 4">
    <name type="scientific">Steroidobacter agaridevorans</name>
    <dbReference type="NCBI Taxonomy" id="2695856"/>
    <lineage>
        <taxon>Bacteria</taxon>
        <taxon>Pseudomonadati</taxon>
        <taxon>Pseudomonadota</taxon>
        <taxon>Gammaproteobacteria</taxon>
        <taxon>Steroidobacterales</taxon>
        <taxon>Steroidobacteraceae</taxon>
        <taxon>Steroidobacter</taxon>
    </lineage>
</organism>
<comment type="caution">
    <text evidence="3">The sequence shown here is derived from an EMBL/GenBank/DDBJ whole genome shotgun (WGS) entry which is preliminary data.</text>
</comment>
<dbReference type="Proteomes" id="UP000445000">
    <property type="component" value="Unassembled WGS sequence"/>
</dbReference>
<gene>
    <name evidence="3" type="ORF">GCM10011487_38700</name>
</gene>
<evidence type="ECO:0000256" key="2">
    <source>
        <dbReference type="ARBA" id="ARBA00022737"/>
    </source>
</evidence>
<name>A0A829YF88_9GAMM</name>
<dbReference type="InterPro" id="IPR006652">
    <property type="entry name" value="Kelch_1"/>
</dbReference>
<dbReference type="PANTHER" id="PTHR46344:SF27">
    <property type="entry name" value="KELCH REPEAT SUPERFAMILY PROTEIN"/>
    <property type="match status" value="1"/>
</dbReference>
<protein>
    <submittedName>
        <fullName evidence="3">Uncharacterized protein</fullName>
    </submittedName>
</protein>
<keyword evidence="4" id="KW-1185">Reference proteome</keyword>
<dbReference type="InterPro" id="IPR015915">
    <property type="entry name" value="Kelch-typ_b-propeller"/>
</dbReference>
<sequence length="416" mass="43717">MINRFTSDRSAYHVGDNAQLTAVFANGSGVLQPDDVPVQSGQPVTIDGLTQTIRYKLVVTSGGQSVSRELDLNVSYRERMRAIDMPFARAEHAAATLRDGRVIIFGGEDNGSVFPNSVWVFDPGTERFSQIGELATGRVGFVSVTLFDGDVLVAGGLRALTGSPGAELIDGDTGVSSPLPNAPQRERVFAAASLLLNGTVLISGGLRGAIPDNTVEIYDPANDTFTLLPGSLQVARAEHTSVRINERRVLIYGGYTVDGQPAPPELYDPVAATSTLLPAAESGARARHVAHTMIDGGVLILGGLDADDQPMSSILRFDPASSTFSPFASMATPRASFGVGRLVDSRLLLPGGTHSIAGAGTDTTEIVGVDGGRRDGPVMTRPRFLHTVTPLRSGKVLIVGGLDEARRAVAGAEVFE</sequence>
<accession>A0A829YF88</accession>
<evidence type="ECO:0000256" key="1">
    <source>
        <dbReference type="ARBA" id="ARBA00022441"/>
    </source>
</evidence>
<dbReference type="RefSeq" id="WP_161813473.1">
    <property type="nucleotide sequence ID" value="NZ_BLJN01000003.1"/>
</dbReference>
<evidence type="ECO:0000313" key="3">
    <source>
        <dbReference type="EMBL" id="GFE81870.1"/>
    </source>
</evidence>
<evidence type="ECO:0000313" key="4">
    <source>
        <dbReference type="Proteomes" id="UP000445000"/>
    </source>
</evidence>
<keyword evidence="2" id="KW-0677">Repeat</keyword>